<dbReference type="RefSeq" id="WP_108001519.1">
    <property type="nucleotide sequence ID" value="NZ_JBHEEX010000001.1"/>
</dbReference>
<dbReference type="CDD" id="cd08916">
    <property type="entry name" value="TrHb3_P"/>
    <property type="match status" value="1"/>
</dbReference>
<dbReference type="InterPro" id="IPR012292">
    <property type="entry name" value="Globin/Proto"/>
</dbReference>
<reference evidence="1 2" key="1">
    <citation type="submission" date="2018-04" db="EMBL/GenBank/DDBJ databases">
        <title>Genomic Encyclopedia of Type Strains, Phase IV (KMG-IV): sequencing the most valuable type-strain genomes for metagenomic binning, comparative biology and taxonomic classification.</title>
        <authorList>
            <person name="Goeker M."/>
        </authorList>
    </citation>
    <scope>NUCLEOTIDE SEQUENCE [LARGE SCALE GENOMIC DNA]</scope>
    <source>
        <strain evidence="1 2">DSM 7138</strain>
    </source>
</reference>
<dbReference type="AlphaFoldDB" id="A0A2T5BE38"/>
<keyword evidence="2" id="KW-1185">Reference proteome</keyword>
<evidence type="ECO:0000313" key="2">
    <source>
        <dbReference type="Proteomes" id="UP000241247"/>
    </source>
</evidence>
<name>A0A2T5BE38_MYCDI</name>
<gene>
    <name evidence="1" type="ORF">C7449_10291</name>
</gene>
<sequence length="155" mass="17463">MEQAVESRRSHFEDIRARARDEMAAIGIGAEFIPILVETFYGRVRAHPELGPVFDARLSGRWPEHMERMKRFWSAVAFKDGGYDGKPVMAHQGVANINPPLFQVWLGLFSATLDDLAPTQEAKTWFMATAERIARSLVLSLFYNPADDDPGRGRA</sequence>
<dbReference type="Gene3D" id="1.10.490.10">
    <property type="entry name" value="Globins"/>
    <property type="match status" value="1"/>
</dbReference>
<dbReference type="Proteomes" id="UP000241247">
    <property type="component" value="Unassembled WGS sequence"/>
</dbReference>
<comment type="caution">
    <text evidence="1">The sequence shown here is derived from an EMBL/GenBank/DDBJ whole genome shotgun (WGS) entry which is preliminary data.</text>
</comment>
<accession>A0A2T5BE38</accession>
<dbReference type="InterPro" id="IPR009050">
    <property type="entry name" value="Globin-like_sf"/>
</dbReference>
<evidence type="ECO:0000313" key="1">
    <source>
        <dbReference type="EMBL" id="PTM97222.1"/>
    </source>
</evidence>
<proteinExistence type="predicted"/>
<dbReference type="SUPFAM" id="SSF46458">
    <property type="entry name" value="Globin-like"/>
    <property type="match status" value="1"/>
</dbReference>
<protein>
    <submittedName>
        <fullName evidence="1">Hemoglobin</fullName>
    </submittedName>
</protein>
<organism evidence="1 2">
    <name type="scientific">Mycoplana dimorpha</name>
    <dbReference type="NCBI Taxonomy" id="28320"/>
    <lineage>
        <taxon>Bacteria</taxon>
        <taxon>Pseudomonadati</taxon>
        <taxon>Pseudomonadota</taxon>
        <taxon>Alphaproteobacteria</taxon>
        <taxon>Hyphomicrobiales</taxon>
        <taxon>Rhizobiaceae</taxon>
        <taxon>Mycoplana</taxon>
    </lineage>
</organism>
<dbReference type="GO" id="GO:0020037">
    <property type="term" value="F:heme binding"/>
    <property type="evidence" value="ECO:0007669"/>
    <property type="project" value="InterPro"/>
</dbReference>
<dbReference type="GO" id="GO:0019825">
    <property type="term" value="F:oxygen binding"/>
    <property type="evidence" value="ECO:0007669"/>
    <property type="project" value="InterPro"/>
</dbReference>
<dbReference type="OrthoDB" id="25954at2"/>
<dbReference type="EMBL" id="PZZZ01000002">
    <property type="protein sequence ID" value="PTM97222.1"/>
    <property type="molecule type" value="Genomic_DNA"/>
</dbReference>